<dbReference type="Proteomes" id="UP000288351">
    <property type="component" value="Unassembled WGS sequence"/>
</dbReference>
<gene>
    <name evidence="1" type="ORF">SALB_01184</name>
</gene>
<dbReference type="AlphaFoldDB" id="A0A059VZ58"/>
<evidence type="ECO:0000313" key="1">
    <source>
        <dbReference type="EMBL" id="GCB88513.1"/>
    </source>
</evidence>
<accession>A0A059VZ58</accession>
<proteinExistence type="predicted"/>
<dbReference type="RefSeq" id="WP_016575603.1">
    <property type="nucleotide sequence ID" value="NZ_BHXC01000006.1"/>
</dbReference>
<name>A0A059VZ58_STRNR</name>
<dbReference type="EMBL" id="BHXC01000006">
    <property type="protein sequence ID" value="GCB88513.1"/>
    <property type="molecule type" value="Genomic_DNA"/>
</dbReference>
<reference evidence="1 2" key="1">
    <citation type="journal article" date="2019" name="Microbiol. Resour. Announc.">
        <title>Draft Genome Sequence of the Most Traditional epsilon-Poly-l-Lysine Producer, Streptomyces albulus NBRC14147.</title>
        <authorList>
            <person name="Yamanaka K."/>
            <person name="Hamano Y."/>
        </authorList>
    </citation>
    <scope>NUCLEOTIDE SEQUENCE [LARGE SCALE GENOMIC DNA]</scope>
    <source>
        <strain evidence="1 2">NBRC 14147</strain>
    </source>
</reference>
<evidence type="ECO:0000313" key="2">
    <source>
        <dbReference type="Proteomes" id="UP000288351"/>
    </source>
</evidence>
<organism evidence="1 2">
    <name type="scientific">Streptomyces noursei</name>
    <name type="common">Streptomyces albulus</name>
    <dbReference type="NCBI Taxonomy" id="1971"/>
    <lineage>
        <taxon>Bacteria</taxon>
        <taxon>Bacillati</taxon>
        <taxon>Actinomycetota</taxon>
        <taxon>Actinomycetes</taxon>
        <taxon>Kitasatosporales</taxon>
        <taxon>Streptomycetaceae</taxon>
        <taxon>Streptomyces</taxon>
    </lineage>
</organism>
<dbReference type="eggNOG" id="ENOG50326HT">
    <property type="taxonomic scope" value="Bacteria"/>
</dbReference>
<dbReference type="STRING" id="68570.DC74_379"/>
<protein>
    <submittedName>
        <fullName evidence="1">Uncharacterized protein</fullName>
    </submittedName>
</protein>
<comment type="caution">
    <text evidence="1">The sequence shown here is derived from an EMBL/GenBank/DDBJ whole genome shotgun (WGS) entry which is preliminary data.</text>
</comment>
<sequence length="76" mass="8072">MTVLRLVKGFARFWYAFLIGDDWKIAASVVSVLLVGAVALCAGAAPGGWLAVLLGLLLMAGFGAVLLLDVARRNRR</sequence>